<name>A0A8J3DA10_9BACT</name>
<protein>
    <recommendedName>
        <fullName evidence="3">Anti-sigma K factor RskA C-terminal domain-containing protein</fullName>
    </recommendedName>
</protein>
<sequence length="283" mass="31052">MNISAYIDSGILEEYALGIVSPQEKQEVECLTQVYPELKAELELIEKALEQYALQHGVPVPSRVKDTIFAQMKFGPVAMATEDDGGTTETSPDVAADDEVRSVEPQTATVHPLWGRLAVAASVLLAIFGAWAAYQYGAARDENEQLASQVENLNEQTNTLQQRAEYNEALAANYRNPDVKIVQMPGLEKAPNSEVVALWNQKTNEVLLDVRNLPAPPTGKQYQLWTIVDGKPVDMGMLDDDFQGKLLRMKNSSPNAVAFAITLEDDGGKPSPTMEEMVVMGQV</sequence>
<proteinExistence type="predicted"/>
<dbReference type="Proteomes" id="UP000598271">
    <property type="component" value="Unassembled WGS sequence"/>
</dbReference>
<keyword evidence="5" id="KW-1185">Reference proteome</keyword>
<evidence type="ECO:0000259" key="3">
    <source>
        <dbReference type="Pfam" id="PF10099"/>
    </source>
</evidence>
<dbReference type="Pfam" id="PF10099">
    <property type="entry name" value="RskA_C"/>
    <property type="match status" value="1"/>
</dbReference>
<keyword evidence="1" id="KW-0175">Coiled coil</keyword>
<dbReference type="PANTHER" id="PTHR37461">
    <property type="entry name" value="ANTI-SIGMA-K FACTOR RSKA"/>
    <property type="match status" value="1"/>
</dbReference>
<dbReference type="PANTHER" id="PTHR37461:SF1">
    <property type="entry name" value="ANTI-SIGMA-K FACTOR RSKA"/>
    <property type="match status" value="1"/>
</dbReference>
<feature type="region of interest" description="Disordered" evidence="2">
    <location>
        <begin position="80"/>
        <end position="99"/>
    </location>
</feature>
<dbReference type="InterPro" id="IPR018764">
    <property type="entry name" value="RskA_C"/>
</dbReference>
<dbReference type="AlphaFoldDB" id="A0A8J3DA10"/>
<accession>A0A8J3DA10</accession>
<organism evidence="4 5">
    <name type="scientific">Persicitalea jodogahamensis</name>
    <dbReference type="NCBI Taxonomy" id="402147"/>
    <lineage>
        <taxon>Bacteria</taxon>
        <taxon>Pseudomonadati</taxon>
        <taxon>Bacteroidota</taxon>
        <taxon>Cytophagia</taxon>
        <taxon>Cytophagales</taxon>
        <taxon>Spirosomataceae</taxon>
        <taxon>Persicitalea</taxon>
    </lineage>
</organism>
<evidence type="ECO:0000256" key="1">
    <source>
        <dbReference type="SAM" id="Coils"/>
    </source>
</evidence>
<dbReference type="GO" id="GO:0005886">
    <property type="term" value="C:plasma membrane"/>
    <property type="evidence" value="ECO:0007669"/>
    <property type="project" value="InterPro"/>
</dbReference>
<gene>
    <name evidence="4" type="ORF">GCM10007390_30150</name>
</gene>
<dbReference type="EMBL" id="BMXF01000002">
    <property type="protein sequence ID" value="GHB73908.1"/>
    <property type="molecule type" value="Genomic_DNA"/>
</dbReference>
<evidence type="ECO:0000256" key="2">
    <source>
        <dbReference type="SAM" id="MobiDB-lite"/>
    </source>
</evidence>
<feature type="domain" description="Anti-sigma K factor RskA C-terminal" evidence="3">
    <location>
        <begin position="117"/>
        <end position="273"/>
    </location>
</feature>
<feature type="coiled-coil region" evidence="1">
    <location>
        <begin position="136"/>
        <end position="163"/>
    </location>
</feature>
<dbReference type="GO" id="GO:0016989">
    <property type="term" value="F:sigma factor antagonist activity"/>
    <property type="evidence" value="ECO:0007669"/>
    <property type="project" value="TreeGrafter"/>
</dbReference>
<dbReference type="RefSeq" id="WP_189565292.1">
    <property type="nucleotide sequence ID" value="NZ_BMXF01000002.1"/>
</dbReference>
<evidence type="ECO:0000313" key="5">
    <source>
        <dbReference type="Proteomes" id="UP000598271"/>
    </source>
</evidence>
<dbReference type="GO" id="GO:0006417">
    <property type="term" value="P:regulation of translation"/>
    <property type="evidence" value="ECO:0007669"/>
    <property type="project" value="TreeGrafter"/>
</dbReference>
<reference evidence="4 5" key="1">
    <citation type="journal article" date="2014" name="Int. J. Syst. Evol. Microbiol.">
        <title>Complete genome sequence of Corynebacterium casei LMG S-19264T (=DSM 44701T), isolated from a smear-ripened cheese.</title>
        <authorList>
            <consortium name="US DOE Joint Genome Institute (JGI-PGF)"/>
            <person name="Walter F."/>
            <person name="Albersmeier A."/>
            <person name="Kalinowski J."/>
            <person name="Ruckert C."/>
        </authorList>
    </citation>
    <scope>NUCLEOTIDE SEQUENCE [LARGE SCALE GENOMIC DNA]</scope>
    <source>
        <strain evidence="4 5">KCTC 12866</strain>
    </source>
</reference>
<evidence type="ECO:0000313" key="4">
    <source>
        <dbReference type="EMBL" id="GHB73908.1"/>
    </source>
</evidence>
<dbReference type="InterPro" id="IPR051474">
    <property type="entry name" value="Anti-sigma-K/W_factor"/>
</dbReference>
<comment type="caution">
    <text evidence="4">The sequence shown here is derived from an EMBL/GenBank/DDBJ whole genome shotgun (WGS) entry which is preliminary data.</text>
</comment>